<dbReference type="Proteomes" id="UP001409585">
    <property type="component" value="Unassembled WGS sequence"/>
</dbReference>
<dbReference type="GO" id="GO:0009313">
    <property type="term" value="P:oligosaccharide catabolic process"/>
    <property type="evidence" value="ECO:0007669"/>
    <property type="project" value="TreeGrafter"/>
</dbReference>
<accession>A0AAV3TXC6</accession>
<dbReference type="InterPro" id="IPR045857">
    <property type="entry name" value="O16G_dom_2"/>
</dbReference>
<dbReference type="GO" id="GO:0004556">
    <property type="term" value="F:alpha-amylase activity"/>
    <property type="evidence" value="ECO:0007669"/>
    <property type="project" value="TreeGrafter"/>
</dbReference>
<evidence type="ECO:0000256" key="1">
    <source>
        <dbReference type="ARBA" id="ARBA00008061"/>
    </source>
</evidence>
<proteinExistence type="inferred from homology"/>
<dbReference type="PANTHER" id="PTHR10357">
    <property type="entry name" value="ALPHA-AMYLASE FAMILY MEMBER"/>
    <property type="match status" value="1"/>
</dbReference>
<dbReference type="InterPro" id="IPR006047">
    <property type="entry name" value="GH13_cat_dom"/>
</dbReference>
<dbReference type="InterPro" id="IPR017853">
    <property type="entry name" value="GH"/>
</dbReference>
<feature type="domain" description="Glycosyl hydrolase family 13 catalytic" evidence="2">
    <location>
        <begin position="11"/>
        <end position="392"/>
    </location>
</feature>
<dbReference type="PANTHER" id="PTHR10357:SF179">
    <property type="entry name" value="NEUTRAL AND BASIC AMINO ACID TRANSPORT PROTEIN RBAT"/>
    <property type="match status" value="1"/>
</dbReference>
<gene>
    <name evidence="3" type="ORF">GCM10025791_04160</name>
</gene>
<sequence length="515" mass="58343">MGKLTNPLIYEIYPRSFYDSSGTGEGDLNGIAEKLSYVKSLGVDAIWIAPFYPSSWHDGGYDVIDHCNVDPRLGTLADFDRLVGHAQDLGLSVLVDLVFKHTSVEHPWFKSAVEGDQSAAERYVWRDAAADGTPPTNWIGYFGKPAWSWCHQRQQYYLHQYHASQPALNHRNQDVQNSIREIMAFWCDRGVAGFRFDAVTSWFHDDQFRDNPPASDQEQRLIDGVPKSPYTRQRHEYDMLVREGANYMENIRAWAGRDLYLFGENNFGIASLDIALDYTGAEKLNGCYTTDTVRCGHSSKAWQNIFDKLDGRWRTPWWFESHDRARSRTNLGNDSEEFVKFLAVLTAILPGAALIYQGQELGLPQPPLDKSEIQDPFDLSYWPDDPGRSGARVPIPWTEAKDNFGFSSSPPWLPMRWQAGMSIESQETDKGSPLNCYRHAIYLRKKYDLSNPIVFNYQQHGQLLTVFSKTKAGSFSAVFNFGDSEKDFELSNSLIVTGVSGGMIAPYGAAIMEQV</sequence>
<evidence type="ECO:0000313" key="3">
    <source>
        <dbReference type="EMBL" id="GAA4931183.1"/>
    </source>
</evidence>
<evidence type="ECO:0000259" key="2">
    <source>
        <dbReference type="SMART" id="SM00642"/>
    </source>
</evidence>
<reference evidence="4" key="1">
    <citation type="journal article" date="2019" name="Int. J. Syst. Evol. Microbiol.">
        <title>The Global Catalogue of Microorganisms (GCM) 10K type strain sequencing project: providing services to taxonomists for standard genome sequencing and annotation.</title>
        <authorList>
            <consortium name="The Broad Institute Genomics Platform"/>
            <consortium name="The Broad Institute Genome Sequencing Center for Infectious Disease"/>
            <person name="Wu L."/>
            <person name="Ma J."/>
        </authorList>
    </citation>
    <scope>NUCLEOTIDE SEQUENCE [LARGE SCALE GENOMIC DNA]</scope>
    <source>
        <strain evidence="4">JCM 19134</strain>
    </source>
</reference>
<dbReference type="Gene3D" id="3.90.400.10">
    <property type="entry name" value="Oligo-1,6-glucosidase, Domain 2"/>
    <property type="match status" value="1"/>
</dbReference>
<dbReference type="RefSeq" id="WP_345416290.1">
    <property type="nucleotide sequence ID" value="NZ_AP031496.1"/>
</dbReference>
<keyword evidence="4" id="KW-1185">Reference proteome</keyword>
<protein>
    <submittedName>
        <fullName evidence="3">Alpha-glucosidase family protein</fullName>
    </submittedName>
</protein>
<comment type="caution">
    <text evidence="3">The sequence shown here is derived from an EMBL/GenBank/DDBJ whole genome shotgun (WGS) entry which is preliminary data.</text>
</comment>
<name>A0AAV3TXC6_9ALTE</name>
<evidence type="ECO:0000313" key="4">
    <source>
        <dbReference type="Proteomes" id="UP001409585"/>
    </source>
</evidence>
<dbReference type="SUPFAM" id="SSF51445">
    <property type="entry name" value="(Trans)glycosidases"/>
    <property type="match status" value="1"/>
</dbReference>
<dbReference type="Gene3D" id="3.20.20.80">
    <property type="entry name" value="Glycosidases"/>
    <property type="match status" value="1"/>
</dbReference>
<dbReference type="SMART" id="SM00642">
    <property type="entry name" value="Aamy"/>
    <property type="match status" value="1"/>
</dbReference>
<organism evidence="3 4">
    <name type="scientific">Halioxenophilus aromaticivorans</name>
    <dbReference type="NCBI Taxonomy" id="1306992"/>
    <lineage>
        <taxon>Bacteria</taxon>
        <taxon>Pseudomonadati</taxon>
        <taxon>Pseudomonadota</taxon>
        <taxon>Gammaproteobacteria</taxon>
        <taxon>Alteromonadales</taxon>
        <taxon>Alteromonadaceae</taxon>
        <taxon>Halioxenophilus</taxon>
    </lineage>
</organism>
<dbReference type="Pfam" id="PF00128">
    <property type="entry name" value="Alpha-amylase"/>
    <property type="match status" value="1"/>
</dbReference>
<dbReference type="AlphaFoldDB" id="A0AAV3TXC6"/>
<dbReference type="EMBL" id="BAABLX010000003">
    <property type="protein sequence ID" value="GAA4931183.1"/>
    <property type="molecule type" value="Genomic_DNA"/>
</dbReference>
<comment type="similarity">
    <text evidence="1">Belongs to the glycosyl hydrolase 13 family.</text>
</comment>